<dbReference type="EMBL" id="JAUOZS010000001">
    <property type="protein sequence ID" value="MDT8900715.1"/>
    <property type="molecule type" value="Genomic_DNA"/>
</dbReference>
<name>A0ABU3NWC5_9FIRM</name>
<evidence type="ECO:0000313" key="2">
    <source>
        <dbReference type="EMBL" id="MDT8900715.1"/>
    </source>
</evidence>
<evidence type="ECO:0000313" key="3">
    <source>
        <dbReference type="Proteomes" id="UP001254848"/>
    </source>
</evidence>
<dbReference type="RefSeq" id="WP_413779252.1">
    <property type="nucleotide sequence ID" value="NZ_JAUOZS010000001.1"/>
</dbReference>
<keyword evidence="3" id="KW-1185">Reference proteome</keyword>
<accession>A0ABU3NWC5</accession>
<reference evidence="2 3" key="1">
    <citation type="submission" date="2023-07" db="EMBL/GenBank/DDBJ databases">
        <title>The novel representative of Negativicutes class, Anaeroselena agilis gen. nov. sp. nov.</title>
        <authorList>
            <person name="Prokofeva M.I."/>
            <person name="Elcheninov A.G."/>
            <person name="Klyukina A."/>
            <person name="Kublanov I.V."/>
            <person name="Frolov E.N."/>
            <person name="Podosokorskaya O.A."/>
        </authorList>
    </citation>
    <scope>NUCLEOTIDE SEQUENCE [LARGE SCALE GENOMIC DNA]</scope>
    <source>
        <strain evidence="2 3">4137-cl</strain>
    </source>
</reference>
<keyword evidence="1" id="KW-0812">Transmembrane</keyword>
<feature type="transmembrane region" description="Helical" evidence="1">
    <location>
        <begin position="69"/>
        <end position="88"/>
    </location>
</feature>
<protein>
    <submittedName>
        <fullName evidence="2">Uncharacterized protein</fullName>
    </submittedName>
</protein>
<organism evidence="2 3">
    <name type="scientific">Anaeroselena agilis</name>
    <dbReference type="NCBI Taxonomy" id="3063788"/>
    <lineage>
        <taxon>Bacteria</taxon>
        <taxon>Bacillati</taxon>
        <taxon>Bacillota</taxon>
        <taxon>Negativicutes</taxon>
        <taxon>Acetonemataceae</taxon>
        <taxon>Anaeroselena</taxon>
    </lineage>
</organism>
<sequence>MQKKGHQVFGTALIMGGVLISAKVLEWHMIEVLGPISVSVVRIVIWAAFGAAALWAVYYFADKLREKRLMAAAPAIILATAFAVAWLAPMSEFVREANFRVNLVAREQVVAMVRAGELADTDLRGKVVLPDRLSYLSAGGEIAVFKVPDRVTVFFYSHRGILMSAGFAYVSDNVFGEYDCGHLFGKRIKLQDYWYYGESRL</sequence>
<evidence type="ECO:0000256" key="1">
    <source>
        <dbReference type="SAM" id="Phobius"/>
    </source>
</evidence>
<proteinExistence type="predicted"/>
<keyword evidence="1" id="KW-0472">Membrane</keyword>
<dbReference type="Proteomes" id="UP001254848">
    <property type="component" value="Unassembled WGS sequence"/>
</dbReference>
<feature type="transmembrane region" description="Helical" evidence="1">
    <location>
        <begin position="36"/>
        <end position="57"/>
    </location>
</feature>
<feature type="transmembrane region" description="Helical" evidence="1">
    <location>
        <begin position="12"/>
        <end position="30"/>
    </location>
</feature>
<comment type="caution">
    <text evidence="2">The sequence shown here is derived from an EMBL/GenBank/DDBJ whole genome shotgun (WGS) entry which is preliminary data.</text>
</comment>
<keyword evidence="1" id="KW-1133">Transmembrane helix</keyword>
<gene>
    <name evidence="2" type="ORF">Q4T40_05605</name>
</gene>